<protein>
    <submittedName>
        <fullName evidence="1">Uncharacterized protein</fullName>
    </submittedName>
</protein>
<dbReference type="NCBIfam" id="NF045621">
    <property type="entry name" value="Npun_F0813_fam"/>
    <property type="match status" value="1"/>
</dbReference>
<dbReference type="Proteomes" id="UP001333818">
    <property type="component" value="Unassembled WGS sequence"/>
</dbReference>
<reference evidence="1" key="1">
    <citation type="submission" date="2024-01" db="EMBL/GenBank/DDBJ databases">
        <title>Bank of Algae and Cyanobacteria of the Azores (BACA) strain genomes.</title>
        <authorList>
            <person name="Luz R."/>
            <person name="Cordeiro R."/>
            <person name="Fonseca A."/>
            <person name="Goncalves V."/>
        </authorList>
    </citation>
    <scope>NUCLEOTIDE SEQUENCE</scope>
    <source>
        <strain evidence="1">BACA0141</strain>
    </source>
</reference>
<dbReference type="InterPro" id="IPR054638">
    <property type="entry name" value="Npun_F0813-like"/>
</dbReference>
<dbReference type="AlphaFoldDB" id="A0AAW9PY41"/>
<evidence type="ECO:0000313" key="1">
    <source>
        <dbReference type="EMBL" id="MEE3717761.1"/>
    </source>
</evidence>
<dbReference type="EMBL" id="JAZBJZ010000051">
    <property type="protein sequence ID" value="MEE3717761.1"/>
    <property type="molecule type" value="Genomic_DNA"/>
</dbReference>
<evidence type="ECO:0000313" key="2">
    <source>
        <dbReference type="Proteomes" id="UP001333818"/>
    </source>
</evidence>
<comment type="caution">
    <text evidence="1">The sequence shown here is derived from an EMBL/GenBank/DDBJ whole genome shotgun (WGS) entry which is preliminary data.</text>
</comment>
<accession>A0AAW9PY41</accession>
<proteinExistence type="predicted"/>
<dbReference type="RefSeq" id="WP_330484192.1">
    <property type="nucleotide sequence ID" value="NZ_JAZBJZ010000051.1"/>
</dbReference>
<gene>
    <name evidence="1" type="ORF">V2H45_13550</name>
</gene>
<keyword evidence="2" id="KW-1185">Reference proteome</keyword>
<dbReference type="InterPro" id="IPR055892">
    <property type="entry name" value="DUF7469"/>
</dbReference>
<name>A0AAW9PY41_9CYAN</name>
<sequence>MFILKRQDVEIINVQNPQNREQQIPILQYQGQTFRLLNMFGDNRDEALALWRDLTDNKGKACVLLEEPQRFSVWGKVKIDQMQAASASEHSLESHLVQGCLLLLQSVYAEIEDYLGVRQAGSFKQDIVKVMQQGKFSQGESIGSLESLLKQDPLNSMQLPSWDANRIQVLLGEIYRLASSYFGNTSFLDNAIDSLSELPSAEQSKFKAWLRNTPKGKLWQ</sequence>
<dbReference type="Pfam" id="PF24276">
    <property type="entry name" value="DUF7469"/>
    <property type="match status" value="1"/>
</dbReference>
<organism evidence="1 2">
    <name type="scientific">Tumidithrix elongata BACA0141</name>
    <dbReference type="NCBI Taxonomy" id="2716417"/>
    <lineage>
        <taxon>Bacteria</taxon>
        <taxon>Bacillati</taxon>
        <taxon>Cyanobacteriota</taxon>
        <taxon>Cyanophyceae</taxon>
        <taxon>Pseudanabaenales</taxon>
        <taxon>Pseudanabaenaceae</taxon>
        <taxon>Tumidithrix</taxon>
        <taxon>Tumidithrix elongata</taxon>
    </lineage>
</organism>